<dbReference type="GO" id="GO:0003677">
    <property type="term" value="F:DNA binding"/>
    <property type="evidence" value="ECO:0007669"/>
    <property type="project" value="UniProtKB-KW"/>
</dbReference>
<name>A0A1H3SIL5_9PSEU</name>
<dbReference type="RefSeq" id="WP_093276695.1">
    <property type="nucleotide sequence ID" value="NZ_FNOK01000065.1"/>
</dbReference>
<protein>
    <submittedName>
        <fullName evidence="4">Cupin</fullName>
    </submittedName>
</protein>
<dbReference type="Proteomes" id="UP000199529">
    <property type="component" value="Unassembled WGS sequence"/>
</dbReference>
<organism evidence="4 5">
    <name type="scientific">Saccharopolyspora shandongensis</name>
    <dbReference type="NCBI Taxonomy" id="418495"/>
    <lineage>
        <taxon>Bacteria</taxon>
        <taxon>Bacillati</taxon>
        <taxon>Actinomycetota</taxon>
        <taxon>Actinomycetes</taxon>
        <taxon>Pseudonocardiales</taxon>
        <taxon>Pseudonocardiaceae</taxon>
        <taxon>Saccharopolyspora</taxon>
    </lineage>
</organism>
<evidence type="ECO:0000259" key="3">
    <source>
        <dbReference type="Pfam" id="PF12852"/>
    </source>
</evidence>
<feature type="compositionally biased region" description="Basic and acidic residues" evidence="2">
    <location>
        <begin position="54"/>
        <end position="67"/>
    </location>
</feature>
<evidence type="ECO:0000313" key="4">
    <source>
        <dbReference type="EMBL" id="SDZ37381.1"/>
    </source>
</evidence>
<gene>
    <name evidence="4" type="ORF">SAMN05216215_106516</name>
</gene>
<dbReference type="EMBL" id="FNOK01000065">
    <property type="protein sequence ID" value="SDZ37381.1"/>
    <property type="molecule type" value="Genomic_DNA"/>
</dbReference>
<dbReference type="STRING" id="418495.SAMN05216215_106516"/>
<reference evidence="5" key="1">
    <citation type="submission" date="2016-10" db="EMBL/GenBank/DDBJ databases">
        <authorList>
            <person name="Varghese N."/>
            <person name="Submissions S."/>
        </authorList>
    </citation>
    <scope>NUCLEOTIDE SEQUENCE [LARGE SCALE GENOMIC DNA]</scope>
    <source>
        <strain evidence="5">CGMCC 4.3530</strain>
    </source>
</reference>
<keyword evidence="1" id="KW-0238">DNA-binding</keyword>
<dbReference type="AlphaFoldDB" id="A0A1H3SIL5"/>
<dbReference type="InterPro" id="IPR032783">
    <property type="entry name" value="AraC_lig"/>
</dbReference>
<feature type="domain" description="AraC-type transcription regulator ligand-binding" evidence="3">
    <location>
        <begin position="2"/>
        <end position="64"/>
    </location>
</feature>
<proteinExistence type="predicted"/>
<accession>A0A1H3SIL5</accession>
<dbReference type="Pfam" id="PF12852">
    <property type="entry name" value="Cupin_6"/>
    <property type="match status" value="1"/>
</dbReference>
<keyword evidence="5" id="KW-1185">Reference proteome</keyword>
<evidence type="ECO:0000313" key="5">
    <source>
        <dbReference type="Proteomes" id="UP000199529"/>
    </source>
</evidence>
<feature type="region of interest" description="Disordered" evidence="2">
    <location>
        <begin position="54"/>
        <end position="90"/>
    </location>
</feature>
<dbReference type="OrthoDB" id="241790at2"/>
<evidence type="ECO:0000256" key="1">
    <source>
        <dbReference type="ARBA" id="ARBA00023125"/>
    </source>
</evidence>
<sequence length="90" mass="9830">MDPFDDLLRGVRADGAGFSRTELSPPWALRFGDAESLTLLAPLRGEGWISFGEGEKPRLVRPGERAARGRSPSPTGPNRGAWSRPIARCR</sequence>
<evidence type="ECO:0000256" key="2">
    <source>
        <dbReference type="SAM" id="MobiDB-lite"/>
    </source>
</evidence>